<organism evidence="1 2">
    <name type="scientific">Dreissena polymorpha</name>
    <name type="common">Zebra mussel</name>
    <name type="synonym">Mytilus polymorpha</name>
    <dbReference type="NCBI Taxonomy" id="45954"/>
    <lineage>
        <taxon>Eukaryota</taxon>
        <taxon>Metazoa</taxon>
        <taxon>Spiralia</taxon>
        <taxon>Lophotrochozoa</taxon>
        <taxon>Mollusca</taxon>
        <taxon>Bivalvia</taxon>
        <taxon>Autobranchia</taxon>
        <taxon>Heteroconchia</taxon>
        <taxon>Euheterodonta</taxon>
        <taxon>Imparidentia</taxon>
        <taxon>Neoheterodontei</taxon>
        <taxon>Myida</taxon>
        <taxon>Dreissenoidea</taxon>
        <taxon>Dreissenidae</taxon>
        <taxon>Dreissena</taxon>
    </lineage>
</organism>
<dbReference type="GO" id="GO:0020037">
    <property type="term" value="F:heme binding"/>
    <property type="evidence" value="ECO:0007669"/>
    <property type="project" value="InterPro"/>
</dbReference>
<evidence type="ECO:0000313" key="1">
    <source>
        <dbReference type="EMBL" id="KAH3733112.1"/>
    </source>
</evidence>
<dbReference type="PANTHER" id="PTHR11475">
    <property type="entry name" value="OXIDASE/PEROXIDASE"/>
    <property type="match status" value="1"/>
</dbReference>
<reference evidence="1" key="1">
    <citation type="journal article" date="2019" name="bioRxiv">
        <title>The Genome of the Zebra Mussel, Dreissena polymorpha: A Resource for Invasive Species Research.</title>
        <authorList>
            <person name="McCartney M.A."/>
            <person name="Auch B."/>
            <person name="Kono T."/>
            <person name="Mallez S."/>
            <person name="Zhang Y."/>
            <person name="Obille A."/>
            <person name="Becker A."/>
            <person name="Abrahante J.E."/>
            <person name="Garbe J."/>
            <person name="Badalamenti J.P."/>
            <person name="Herman A."/>
            <person name="Mangelson H."/>
            <person name="Liachko I."/>
            <person name="Sullivan S."/>
            <person name="Sone E.D."/>
            <person name="Koren S."/>
            <person name="Silverstein K.A.T."/>
            <person name="Beckman K.B."/>
            <person name="Gohl D.M."/>
        </authorList>
    </citation>
    <scope>NUCLEOTIDE SEQUENCE</scope>
    <source>
        <strain evidence="1">Duluth1</strain>
        <tissue evidence="1">Whole animal</tissue>
    </source>
</reference>
<dbReference type="SUPFAM" id="SSF48113">
    <property type="entry name" value="Heme-dependent peroxidases"/>
    <property type="match status" value="1"/>
</dbReference>
<reference evidence="1" key="2">
    <citation type="submission" date="2020-11" db="EMBL/GenBank/DDBJ databases">
        <authorList>
            <person name="McCartney M.A."/>
            <person name="Auch B."/>
            <person name="Kono T."/>
            <person name="Mallez S."/>
            <person name="Becker A."/>
            <person name="Gohl D.M."/>
            <person name="Silverstein K.A.T."/>
            <person name="Koren S."/>
            <person name="Bechman K.B."/>
            <person name="Herman A."/>
            <person name="Abrahante J.E."/>
            <person name="Garbe J."/>
        </authorList>
    </citation>
    <scope>NUCLEOTIDE SEQUENCE</scope>
    <source>
        <strain evidence="1">Duluth1</strain>
        <tissue evidence="1">Whole animal</tissue>
    </source>
</reference>
<accession>A0A9D4CTH7</accession>
<keyword evidence="2" id="KW-1185">Reference proteome</keyword>
<dbReference type="GO" id="GO:0004601">
    <property type="term" value="F:peroxidase activity"/>
    <property type="evidence" value="ECO:0007669"/>
    <property type="project" value="InterPro"/>
</dbReference>
<dbReference type="InterPro" id="IPR010255">
    <property type="entry name" value="Haem_peroxidase_sf"/>
</dbReference>
<dbReference type="PANTHER" id="PTHR11475:SF58">
    <property type="entry name" value="PEROXIDASIN"/>
    <property type="match status" value="1"/>
</dbReference>
<sequence length="96" mass="10836">MTLAELSYQEIVSPAHLALIANMSGCFRRTFPQRCTNMCFHKKYRTLDGTCNNLQSPSWGSSNSALQRLLPPEYENGFNSPKGKGLYEILCKDFTP</sequence>
<dbReference type="GO" id="GO:0006979">
    <property type="term" value="P:response to oxidative stress"/>
    <property type="evidence" value="ECO:0007669"/>
    <property type="project" value="InterPro"/>
</dbReference>
<dbReference type="Pfam" id="PF03098">
    <property type="entry name" value="An_peroxidase"/>
    <property type="match status" value="1"/>
</dbReference>
<comment type="caution">
    <text evidence="1">The sequence shown here is derived from an EMBL/GenBank/DDBJ whole genome shotgun (WGS) entry which is preliminary data.</text>
</comment>
<protein>
    <submittedName>
        <fullName evidence="1">Uncharacterized protein</fullName>
    </submittedName>
</protein>
<dbReference type="PROSITE" id="PS50292">
    <property type="entry name" value="PEROXIDASE_3"/>
    <property type="match status" value="1"/>
</dbReference>
<dbReference type="EMBL" id="JAIWYP010000011">
    <property type="protein sequence ID" value="KAH3733112.1"/>
    <property type="molecule type" value="Genomic_DNA"/>
</dbReference>
<proteinExistence type="predicted"/>
<dbReference type="Gene3D" id="1.10.640.10">
    <property type="entry name" value="Haem peroxidase domain superfamily, animal type"/>
    <property type="match status" value="1"/>
</dbReference>
<dbReference type="Proteomes" id="UP000828390">
    <property type="component" value="Unassembled WGS sequence"/>
</dbReference>
<evidence type="ECO:0000313" key="2">
    <source>
        <dbReference type="Proteomes" id="UP000828390"/>
    </source>
</evidence>
<dbReference type="AlphaFoldDB" id="A0A9D4CTH7"/>
<dbReference type="InterPro" id="IPR019791">
    <property type="entry name" value="Haem_peroxidase_animal"/>
</dbReference>
<dbReference type="GO" id="GO:0005615">
    <property type="term" value="C:extracellular space"/>
    <property type="evidence" value="ECO:0007669"/>
    <property type="project" value="TreeGrafter"/>
</dbReference>
<gene>
    <name evidence="1" type="ORF">DPMN_039537</name>
</gene>
<name>A0A9D4CTH7_DREPO</name>
<dbReference type="InterPro" id="IPR037120">
    <property type="entry name" value="Haem_peroxidase_sf_animal"/>
</dbReference>